<keyword evidence="3" id="KW-1185">Reference proteome</keyword>
<protein>
    <submittedName>
        <fullName evidence="2">Tetronasin ABC transporter integral membrane protein</fullName>
    </submittedName>
</protein>
<keyword evidence="1" id="KW-1133">Transmembrane helix</keyword>
<feature type="transmembrane region" description="Helical" evidence="1">
    <location>
        <begin position="471"/>
        <end position="492"/>
    </location>
</feature>
<accession>A0A916XG47</accession>
<name>A0A916XG47_9ACTN</name>
<feature type="transmembrane region" description="Helical" evidence="1">
    <location>
        <begin position="31"/>
        <end position="49"/>
    </location>
</feature>
<comment type="caution">
    <text evidence="2">The sequence shown here is derived from an EMBL/GenBank/DDBJ whole genome shotgun (WGS) entry which is preliminary data.</text>
</comment>
<reference evidence="2" key="2">
    <citation type="submission" date="2020-09" db="EMBL/GenBank/DDBJ databases">
        <authorList>
            <person name="Sun Q."/>
            <person name="Zhou Y."/>
        </authorList>
    </citation>
    <scope>NUCLEOTIDE SEQUENCE</scope>
    <source>
        <strain evidence="2">CGMCC 1.15478</strain>
    </source>
</reference>
<dbReference type="RefSeq" id="WP_188674171.1">
    <property type="nucleotide sequence ID" value="NZ_BMJH01000002.1"/>
</dbReference>
<feature type="transmembrane region" description="Helical" evidence="1">
    <location>
        <begin position="306"/>
        <end position="325"/>
    </location>
</feature>
<evidence type="ECO:0000256" key="1">
    <source>
        <dbReference type="SAM" id="Phobius"/>
    </source>
</evidence>
<feature type="transmembrane region" description="Helical" evidence="1">
    <location>
        <begin position="203"/>
        <end position="221"/>
    </location>
</feature>
<feature type="transmembrane region" description="Helical" evidence="1">
    <location>
        <begin position="173"/>
        <end position="196"/>
    </location>
</feature>
<evidence type="ECO:0000313" key="3">
    <source>
        <dbReference type="Proteomes" id="UP000641514"/>
    </source>
</evidence>
<feature type="transmembrane region" description="Helical" evidence="1">
    <location>
        <begin position="355"/>
        <end position="376"/>
    </location>
</feature>
<dbReference type="AlphaFoldDB" id="A0A916XG47"/>
<dbReference type="EMBL" id="BMJH01000002">
    <property type="protein sequence ID" value="GGC68077.1"/>
    <property type="molecule type" value="Genomic_DNA"/>
</dbReference>
<feature type="transmembrane region" description="Helical" evidence="1">
    <location>
        <begin position="436"/>
        <end position="464"/>
    </location>
</feature>
<keyword evidence="1" id="KW-0472">Membrane</keyword>
<feature type="transmembrane region" description="Helical" evidence="1">
    <location>
        <begin position="249"/>
        <end position="271"/>
    </location>
</feature>
<gene>
    <name evidence="2" type="ORF">GCM10011410_20990</name>
</gene>
<feature type="transmembrane region" description="Helical" evidence="1">
    <location>
        <begin position="94"/>
        <end position="111"/>
    </location>
</feature>
<sequence>MTITATPARQHAFAGTATMVRLIARRDRIRLPIWITALALATTGTVFNFQDTYPTAQDRAAAVILTDMPAMVGMVGRNYSAGEYTYGVMLGHQMFVFTAVAFGIMSILTVIRHTRAEEEAGRAELVRANVLGRHSQLAATMIVVVLANLLAGILTAAGVLATGLESITASGSFLYGLALALVGTVFGGAAAVAAQVTEHTRGASGLAFLALGGAYATRAVGDMGDNFLSWASPLYWGQAARPFASDQRWWPLILAVALAAALTVSAFFLSTRRDVGAGLRRPKLGAETASPTLLSSLGLAVRLHRAAAIAWIGALTVFGLVYGTLLSGAEEMFDRISTLTEMLRDIPGATLVDSWVSMIVSFLAMIASLYAVMAVSRLRSEELTGRAEPLLSTAVSRTRWMGSHLVVAFTASAAATVLAAAGLGIGGAYVTNDSEFALRVIAAGFVYVPAVWVAVGFAAALYGLAPALTSAAWALPAYSIIVIYMGQIFGFPEAMSNYSPFGHVPALPGAEMNWLPVLILLALTAVLTTAGLIGFRRRDLQSK</sequence>
<evidence type="ECO:0000313" key="2">
    <source>
        <dbReference type="EMBL" id="GGC68077.1"/>
    </source>
</evidence>
<feature type="transmembrane region" description="Helical" evidence="1">
    <location>
        <begin position="405"/>
        <end position="430"/>
    </location>
</feature>
<feature type="transmembrane region" description="Helical" evidence="1">
    <location>
        <begin position="137"/>
        <end position="161"/>
    </location>
</feature>
<feature type="transmembrane region" description="Helical" evidence="1">
    <location>
        <begin position="512"/>
        <end position="535"/>
    </location>
</feature>
<reference evidence="2" key="1">
    <citation type="journal article" date="2014" name="Int. J. Syst. Evol. Microbiol.">
        <title>Complete genome sequence of Corynebacterium casei LMG S-19264T (=DSM 44701T), isolated from a smear-ripened cheese.</title>
        <authorList>
            <consortium name="US DOE Joint Genome Institute (JGI-PGF)"/>
            <person name="Walter F."/>
            <person name="Albersmeier A."/>
            <person name="Kalinowski J."/>
            <person name="Ruckert C."/>
        </authorList>
    </citation>
    <scope>NUCLEOTIDE SEQUENCE</scope>
    <source>
        <strain evidence="2">CGMCC 1.15478</strain>
    </source>
</reference>
<dbReference type="Proteomes" id="UP000641514">
    <property type="component" value="Unassembled WGS sequence"/>
</dbReference>
<keyword evidence="1" id="KW-0812">Transmembrane</keyword>
<proteinExistence type="predicted"/>
<organism evidence="2 3">
    <name type="scientific">Hoyosella rhizosphaerae</name>
    <dbReference type="NCBI Taxonomy" id="1755582"/>
    <lineage>
        <taxon>Bacteria</taxon>
        <taxon>Bacillati</taxon>
        <taxon>Actinomycetota</taxon>
        <taxon>Actinomycetes</taxon>
        <taxon>Mycobacteriales</taxon>
        <taxon>Hoyosellaceae</taxon>
        <taxon>Hoyosella</taxon>
    </lineage>
</organism>